<feature type="transmembrane region" description="Helical" evidence="12">
    <location>
        <begin position="308"/>
        <end position="327"/>
    </location>
</feature>
<dbReference type="InterPro" id="IPR004299">
    <property type="entry name" value="MBOAT_fam"/>
</dbReference>
<feature type="compositionally biased region" description="Polar residues" evidence="11">
    <location>
        <begin position="1"/>
        <end position="19"/>
    </location>
</feature>
<feature type="active site" evidence="10">
    <location>
        <position position="441"/>
    </location>
</feature>
<keyword evidence="6 12" id="KW-1133">Transmembrane helix</keyword>
<evidence type="ECO:0000256" key="1">
    <source>
        <dbReference type="ARBA" id="ARBA00004477"/>
    </source>
</evidence>
<dbReference type="CTD" id="8435"/>
<evidence type="ECO:0000256" key="12">
    <source>
        <dbReference type="SAM" id="Phobius"/>
    </source>
</evidence>
<dbReference type="RefSeq" id="XP_026529741.1">
    <property type="nucleotide sequence ID" value="XM_026673956.1"/>
</dbReference>
<keyword evidence="3 9" id="KW-0808">Transferase</keyword>
<evidence type="ECO:0000313" key="13">
    <source>
        <dbReference type="Proteomes" id="UP000504612"/>
    </source>
</evidence>
<reference evidence="14" key="1">
    <citation type="submission" date="2025-08" db="UniProtKB">
        <authorList>
            <consortium name="RefSeq"/>
        </authorList>
    </citation>
    <scope>IDENTIFICATION</scope>
</reference>
<dbReference type="KEGG" id="nss:113416199"/>
<feature type="region of interest" description="Disordered" evidence="11">
    <location>
        <begin position="1"/>
        <end position="26"/>
    </location>
</feature>
<keyword evidence="5 9" id="KW-0256">Endoplasmic reticulum</keyword>
<feature type="transmembrane region" description="Helical" evidence="12">
    <location>
        <begin position="451"/>
        <end position="470"/>
    </location>
</feature>
<evidence type="ECO:0000256" key="9">
    <source>
        <dbReference type="PIRNR" id="PIRNR000439"/>
    </source>
</evidence>
<comment type="subcellular location">
    <subcellularLocation>
        <location evidence="1 9">Endoplasmic reticulum membrane</location>
        <topology evidence="1 9">Multi-pass membrane protein</topology>
    </subcellularLocation>
</comment>
<gene>
    <name evidence="14" type="primary">SOAT2</name>
</gene>
<dbReference type="GO" id="GO:0005789">
    <property type="term" value="C:endoplasmic reticulum membrane"/>
    <property type="evidence" value="ECO:0007669"/>
    <property type="project" value="UniProtKB-SubCell"/>
</dbReference>
<evidence type="ECO:0000256" key="11">
    <source>
        <dbReference type="SAM" id="MobiDB-lite"/>
    </source>
</evidence>
<feature type="transmembrane region" description="Helical" evidence="12">
    <location>
        <begin position="347"/>
        <end position="366"/>
    </location>
</feature>
<evidence type="ECO:0000256" key="3">
    <source>
        <dbReference type="ARBA" id="ARBA00022679"/>
    </source>
</evidence>
<evidence type="ECO:0000313" key="14">
    <source>
        <dbReference type="RefSeq" id="XP_026529741.1"/>
    </source>
</evidence>
<organism evidence="13 14">
    <name type="scientific">Notechis scutatus</name>
    <name type="common">mainland tiger snake</name>
    <dbReference type="NCBI Taxonomy" id="8663"/>
    <lineage>
        <taxon>Eukaryota</taxon>
        <taxon>Metazoa</taxon>
        <taxon>Chordata</taxon>
        <taxon>Craniata</taxon>
        <taxon>Vertebrata</taxon>
        <taxon>Euteleostomi</taxon>
        <taxon>Lepidosauria</taxon>
        <taxon>Squamata</taxon>
        <taxon>Bifurcata</taxon>
        <taxon>Unidentata</taxon>
        <taxon>Episquamata</taxon>
        <taxon>Toxicofera</taxon>
        <taxon>Serpentes</taxon>
        <taxon>Colubroidea</taxon>
        <taxon>Elapidae</taxon>
        <taxon>Hydrophiinae</taxon>
        <taxon>Notechis</taxon>
    </lineage>
</organism>
<evidence type="ECO:0000256" key="2">
    <source>
        <dbReference type="ARBA" id="ARBA00009010"/>
    </source>
</evidence>
<dbReference type="PANTHER" id="PTHR10408">
    <property type="entry name" value="STEROL O-ACYLTRANSFERASE"/>
    <property type="match status" value="1"/>
</dbReference>
<proteinExistence type="inferred from homology"/>
<dbReference type="AlphaFoldDB" id="A0A6J1UFL4"/>
<dbReference type="Proteomes" id="UP000504612">
    <property type="component" value="Unplaced"/>
</dbReference>
<keyword evidence="13" id="KW-1185">Reference proteome</keyword>
<feature type="transmembrane region" description="Helical" evidence="12">
    <location>
        <begin position="482"/>
        <end position="499"/>
    </location>
</feature>
<feature type="transmembrane region" description="Helical" evidence="12">
    <location>
        <begin position="428"/>
        <end position="445"/>
    </location>
</feature>
<evidence type="ECO:0000256" key="7">
    <source>
        <dbReference type="ARBA" id="ARBA00023136"/>
    </source>
</evidence>
<dbReference type="Pfam" id="PF03062">
    <property type="entry name" value="MBOAT"/>
    <property type="match status" value="1"/>
</dbReference>
<feature type="transmembrane region" description="Helical" evidence="12">
    <location>
        <begin position="153"/>
        <end position="180"/>
    </location>
</feature>
<dbReference type="GO" id="GO:0034736">
    <property type="term" value="F:cholesterol O-acyltransferase activity"/>
    <property type="evidence" value="ECO:0007669"/>
    <property type="project" value="TreeGrafter"/>
</dbReference>
<protein>
    <recommendedName>
        <fullName evidence="9">O-acyltransferase</fullName>
    </recommendedName>
</protein>
<dbReference type="GO" id="GO:0000062">
    <property type="term" value="F:fatty-acyl-CoA binding"/>
    <property type="evidence" value="ECO:0007669"/>
    <property type="project" value="TreeGrafter"/>
</dbReference>
<evidence type="ECO:0000256" key="6">
    <source>
        <dbReference type="ARBA" id="ARBA00022989"/>
    </source>
</evidence>
<evidence type="ECO:0000256" key="10">
    <source>
        <dbReference type="PIRSR" id="PIRSR000439-1"/>
    </source>
</evidence>
<dbReference type="InterPro" id="IPR014371">
    <property type="entry name" value="Oat_ACAT_DAG_ARE"/>
</dbReference>
<dbReference type="GO" id="GO:0015485">
    <property type="term" value="F:cholesterol binding"/>
    <property type="evidence" value="ECO:0007669"/>
    <property type="project" value="TreeGrafter"/>
</dbReference>
<sequence length="529" mass="62428">MDPMETSTGGMRQRSSQEQARGEEETQLLNGEAEHLEKITAHIQWKRHLEVMKVKVLDQVHNQLSDLLDKTLEEAAHSRPQQLSVVPAKKQSREKGQLLKKKVFVPQRSLFDTLLELEHFRTIHHIFVAVLCIFVLKQIIADSIDEGRLVLDFELFIIGFQQLPTALFACLCMFLYTLFVPYQALQIWSGCLKMTRFPNLLTITLVVVLLLCHAAMLGFFPIYIVVYSNLGIGSRKIVLYEQIRFLMKSYSFLRESMPPLLHARDQVGKISPPEFSTYLYFLFCPTLIYRKSYPRDPYIRWSYVIQKLVEFLACIYFVNFLMKYYFISNFSNMHKQPFTIKIQLLSIFDSVMPVISILFVVFYFFLDCWHNIFAEILRFADRSFYKDWWNSTAFSTFYRSWNVIVHDWLYFYIYQDFLWLIGERARDGAMLIVFLLSAISHEYILTLSFGFFYPVLFVLFAGTGVFFNFVSNEKRKGPVWNIIIWICIPFGLAIVFALYCQEWFAHVHCPLKEKTFWGLVTPRSWYCHP</sequence>
<dbReference type="GO" id="GO:0033344">
    <property type="term" value="P:cholesterol efflux"/>
    <property type="evidence" value="ECO:0007669"/>
    <property type="project" value="TreeGrafter"/>
</dbReference>
<feature type="transmembrane region" description="Helical" evidence="12">
    <location>
        <begin position="200"/>
        <end position="226"/>
    </location>
</feature>
<dbReference type="GO" id="GO:0008203">
    <property type="term" value="P:cholesterol metabolic process"/>
    <property type="evidence" value="ECO:0007669"/>
    <property type="project" value="TreeGrafter"/>
</dbReference>
<name>A0A6J1UFL4_9SAUR</name>
<dbReference type="PIRSF" id="PIRSF000439">
    <property type="entry name" value="Oat_ACAT_DAG_ARE"/>
    <property type="match status" value="1"/>
</dbReference>
<evidence type="ECO:0000256" key="4">
    <source>
        <dbReference type="ARBA" id="ARBA00022692"/>
    </source>
</evidence>
<dbReference type="PANTHER" id="PTHR10408:SF10">
    <property type="entry name" value="STEROL O-ACYLTRANSFERASE 2"/>
    <property type="match status" value="1"/>
</dbReference>
<dbReference type="GeneID" id="113416199"/>
<keyword evidence="4 12" id="KW-0812">Transmembrane</keyword>
<evidence type="ECO:0000256" key="5">
    <source>
        <dbReference type="ARBA" id="ARBA00022824"/>
    </source>
</evidence>
<keyword evidence="7 9" id="KW-0472">Membrane</keyword>
<keyword evidence="8 9" id="KW-0012">Acyltransferase</keyword>
<accession>A0A6J1UFL4</accession>
<comment type="similarity">
    <text evidence="2 9">Belongs to the membrane-bound acyltransferase family. Sterol o-acyltransferase subfamily.</text>
</comment>
<evidence type="ECO:0000256" key="8">
    <source>
        <dbReference type="ARBA" id="ARBA00023315"/>
    </source>
</evidence>